<evidence type="ECO:0000313" key="2">
    <source>
        <dbReference type="Proteomes" id="UP000619033"/>
    </source>
</evidence>
<accession>A0A8J7MV56</accession>
<evidence type="ECO:0000313" key="1">
    <source>
        <dbReference type="EMBL" id="MBL4929635.1"/>
    </source>
</evidence>
<dbReference type="Gene3D" id="3.40.50.1110">
    <property type="entry name" value="SGNH hydrolase"/>
    <property type="match status" value="1"/>
</dbReference>
<protein>
    <submittedName>
        <fullName evidence="1">Uncharacterized protein</fullName>
    </submittedName>
</protein>
<gene>
    <name evidence="1" type="ORF">JI744_16135</name>
</gene>
<proteinExistence type="predicted"/>
<name>A0A8J7MV56_9RHOB</name>
<dbReference type="AlphaFoldDB" id="A0A8J7MV56"/>
<dbReference type="GO" id="GO:0016788">
    <property type="term" value="F:hydrolase activity, acting on ester bonds"/>
    <property type="evidence" value="ECO:0007669"/>
    <property type="project" value="UniProtKB-ARBA"/>
</dbReference>
<comment type="caution">
    <text evidence="1">The sequence shown here is derived from an EMBL/GenBank/DDBJ whole genome shotgun (WGS) entry which is preliminary data.</text>
</comment>
<keyword evidence="2" id="KW-1185">Reference proteome</keyword>
<dbReference type="InterPro" id="IPR036514">
    <property type="entry name" value="SGNH_hydro_sf"/>
</dbReference>
<sequence length="295" mass="31742">MGVAVAGGLTGMAALRPAPVPALPRLPPPRGTLATYHLGHSLVGRDMPAMLAQLAGHDHASQLGWGASLAQHRTGDVPGFAAENTHPAHRPVAEAMASGRYDALVVTEMVELRDALRWHDSAVHLAHWAARARAGNPSIRVFLYETWHRLDDPVGWLNRIDGDMQTLWLDRLLYPASQEAGPIYLIPGGQVMAAAARAAEAGLLPGLTDRRQFFATGPDGRPDTIHFNDLGAWLMALTHYAVMYQRPPVGLPHRLARADDSPAHSVPEAAAKVLQQVVWQVVTRYPATGMVAAVG</sequence>
<reference evidence="1" key="1">
    <citation type="submission" date="2021-01" db="EMBL/GenBank/DDBJ databases">
        <title>Genome seq and assembly of Tabrizicola sp. KVB23.</title>
        <authorList>
            <person name="Chhetri G."/>
        </authorList>
    </citation>
    <scope>NUCLEOTIDE SEQUENCE</scope>
    <source>
        <strain evidence="1">KVB23</strain>
    </source>
</reference>
<dbReference type="EMBL" id="JAESVP010000009">
    <property type="protein sequence ID" value="MBL4929635.1"/>
    <property type="molecule type" value="Genomic_DNA"/>
</dbReference>
<organism evidence="1 2">
    <name type="scientific">Fuscibacter oryzae</name>
    <dbReference type="NCBI Taxonomy" id="2803939"/>
    <lineage>
        <taxon>Bacteria</taxon>
        <taxon>Pseudomonadati</taxon>
        <taxon>Pseudomonadota</taxon>
        <taxon>Alphaproteobacteria</taxon>
        <taxon>Rhodobacterales</taxon>
        <taxon>Paracoccaceae</taxon>
        <taxon>Fuscibacter</taxon>
    </lineage>
</organism>
<dbReference type="Proteomes" id="UP000619033">
    <property type="component" value="Unassembled WGS sequence"/>
</dbReference>